<protein>
    <recommendedName>
        <fullName evidence="9">Probable beta-glucosidase btgE</fullName>
    </recommendedName>
    <alternativeName>
        <fullName evidence="10">Beta-D-glucoside glucohydrolase btgE</fullName>
    </alternativeName>
    <alternativeName>
        <fullName evidence="12">Cellobiase btgE</fullName>
    </alternativeName>
    <alternativeName>
        <fullName evidence="11">Gentiobiase btgE</fullName>
    </alternativeName>
</protein>
<evidence type="ECO:0000256" key="4">
    <source>
        <dbReference type="ARBA" id="ARBA00022525"/>
    </source>
</evidence>
<dbReference type="OrthoDB" id="4082933at2759"/>
<dbReference type="Proteomes" id="UP000799437">
    <property type="component" value="Unassembled WGS sequence"/>
</dbReference>
<feature type="compositionally biased region" description="Low complexity" evidence="13">
    <location>
        <begin position="57"/>
        <end position="87"/>
    </location>
</feature>
<dbReference type="GeneID" id="54486846"/>
<evidence type="ECO:0000256" key="13">
    <source>
        <dbReference type="SAM" id="MobiDB-lite"/>
    </source>
</evidence>
<keyword evidence="6 15" id="KW-0378">Hydrolase</keyword>
<reference evidence="15" key="1">
    <citation type="journal article" date="2020" name="Stud. Mycol.">
        <title>101 Dothideomycetes genomes: a test case for predicting lifestyles and emergence of pathogens.</title>
        <authorList>
            <person name="Haridas S."/>
            <person name="Albert R."/>
            <person name="Binder M."/>
            <person name="Bloem J."/>
            <person name="Labutti K."/>
            <person name="Salamov A."/>
            <person name="Andreopoulos B."/>
            <person name="Baker S."/>
            <person name="Barry K."/>
            <person name="Bills G."/>
            <person name="Bluhm B."/>
            <person name="Cannon C."/>
            <person name="Castanera R."/>
            <person name="Culley D."/>
            <person name="Daum C."/>
            <person name="Ezra D."/>
            <person name="Gonzalez J."/>
            <person name="Henrissat B."/>
            <person name="Kuo A."/>
            <person name="Liang C."/>
            <person name="Lipzen A."/>
            <person name="Lutzoni F."/>
            <person name="Magnuson J."/>
            <person name="Mondo S."/>
            <person name="Nolan M."/>
            <person name="Ohm R."/>
            <person name="Pangilinan J."/>
            <person name="Park H.-J."/>
            <person name="Ramirez L."/>
            <person name="Alfaro M."/>
            <person name="Sun H."/>
            <person name="Tritt A."/>
            <person name="Yoshinaga Y."/>
            <person name="Zwiers L.-H."/>
            <person name="Turgeon B."/>
            <person name="Goodwin S."/>
            <person name="Spatafora J."/>
            <person name="Crous P."/>
            <person name="Grigoriev I."/>
        </authorList>
    </citation>
    <scope>NUCLEOTIDE SEQUENCE</scope>
    <source>
        <strain evidence="15">CBS 121739</strain>
    </source>
</reference>
<gene>
    <name evidence="15" type="ORF">EJ05DRAFT_489478</name>
</gene>
<feature type="chain" id="PRO_5025346229" description="Probable beta-glucosidase btgE" evidence="14">
    <location>
        <begin position="19"/>
        <end position="366"/>
    </location>
</feature>
<evidence type="ECO:0000256" key="12">
    <source>
        <dbReference type="ARBA" id="ARBA00042762"/>
    </source>
</evidence>
<evidence type="ECO:0000256" key="10">
    <source>
        <dbReference type="ARBA" id="ARBA00041495"/>
    </source>
</evidence>
<dbReference type="GO" id="GO:0009986">
    <property type="term" value="C:cell surface"/>
    <property type="evidence" value="ECO:0007669"/>
    <property type="project" value="TreeGrafter"/>
</dbReference>
<keyword evidence="3" id="KW-0134">Cell wall</keyword>
<keyword evidence="4" id="KW-0964">Secreted</keyword>
<dbReference type="GO" id="GO:0005576">
    <property type="term" value="C:extracellular region"/>
    <property type="evidence" value="ECO:0007669"/>
    <property type="project" value="TreeGrafter"/>
</dbReference>
<evidence type="ECO:0000256" key="3">
    <source>
        <dbReference type="ARBA" id="ARBA00022512"/>
    </source>
</evidence>
<dbReference type="EMBL" id="ML996581">
    <property type="protein sequence ID" value="KAF2754247.1"/>
    <property type="molecule type" value="Genomic_DNA"/>
</dbReference>
<keyword evidence="16" id="KW-1185">Reference proteome</keyword>
<keyword evidence="5 14" id="KW-0732">Signal</keyword>
<feature type="signal peptide" evidence="14">
    <location>
        <begin position="1"/>
        <end position="18"/>
    </location>
</feature>
<dbReference type="GO" id="GO:0009277">
    <property type="term" value="C:fungal-type cell wall"/>
    <property type="evidence" value="ECO:0007669"/>
    <property type="project" value="TreeGrafter"/>
</dbReference>
<comment type="similarity">
    <text evidence="2">Belongs to the glycosyl hydrolase 17 family.</text>
</comment>
<dbReference type="InterPro" id="IPR017853">
    <property type="entry name" value="GH"/>
</dbReference>
<dbReference type="GO" id="GO:0042973">
    <property type="term" value="F:glucan endo-1,3-beta-D-glucosidase activity"/>
    <property type="evidence" value="ECO:0007669"/>
    <property type="project" value="TreeGrafter"/>
</dbReference>
<evidence type="ECO:0000256" key="1">
    <source>
        <dbReference type="ARBA" id="ARBA00004191"/>
    </source>
</evidence>
<evidence type="ECO:0000313" key="15">
    <source>
        <dbReference type="EMBL" id="KAF2754247.1"/>
    </source>
</evidence>
<feature type="region of interest" description="Disordered" evidence="13">
    <location>
        <begin position="57"/>
        <end position="91"/>
    </location>
</feature>
<evidence type="ECO:0000256" key="6">
    <source>
        <dbReference type="ARBA" id="ARBA00022801"/>
    </source>
</evidence>
<accession>A0A6A6VY84</accession>
<sequence>MKGLLIAAGLSASALAHAGHERHMEFHHRRNDEPEQCGCTTYVSTILHEYTTTTWMSAATPAPSPSSSPAENGGHDSNNGGHDSNNGGYSGGFAPITNGDKWAVTYTPYQPKPEGGCKTLDEVRNDVGTIASMGFSTLRTYSTDCRGLEFIGQAAEEHNVKMIIGIFINGGGIDASRQQLKDIVSWGKMSLVEMVVVGNEAIFNGFVTDYAALASYITEVRSTLAGIGYTGPVTTTETLNIWQKKDVAAALCSAVDVVGANIQPFFNPEHTAAEAGDFVASQIEAASSICPGKQGYNLECGWPSQGTGSNGAAVPGESEQRDAISSILAKAGGKSVIFSFENDVWKHPGPMGVEQHFGVSAKNLFG</sequence>
<dbReference type="RefSeq" id="XP_033596698.1">
    <property type="nucleotide sequence ID" value="XM_033745792.1"/>
</dbReference>
<proteinExistence type="inferred from homology"/>
<evidence type="ECO:0000313" key="16">
    <source>
        <dbReference type="Proteomes" id="UP000799437"/>
    </source>
</evidence>
<evidence type="ECO:0000256" key="2">
    <source>
        <dbReference type="ARBA" id="ARBA00008773"/>
    </source>
</evidence>
<name>A0A6A6VY84_9PEZI</name>
<dbReference type="GO" id="GO:0071555">
    <property type="term" value="P:cell wall organization"/>
    <property type="evidence" value="ECO:0007669"/>
    <property type="project" value="TreeGrafter"/>
</dbReference>
<dbReference type="SUPFAM" id="SSF51445">
    <property type="entry name" value="(Trans)glycosidases"/>
    <property type="match status" value="1"/>
</dbReference>
<comment type="subcellular location">
    <subcellularLocation>
        <location evidence="1">Secreted</location>
        <location evidence="1">Cell wall</location>
    </subcellularLocation>
</comment>
<evidence type="ECO:0000256" key="8">
    <source>
        <dbReference type="ARBA" id="ARBA00024983"/>
    </source>
</evidence>
<evidence type="ECO:0000256" key="14">
    <source>
        <dbReference type="SAM" id="SignalP"/>
    </source>
</evidence>
<evidence type="ECO:0000256" key="9">
    <source>
        <dbReference type="ARBA" id="ARBA00039284"/>
    </source>
</evidence>
<dbReference type="PANTHER" id="PTHR16631">
    <property type="entry name" value="GLUCAN 1,3-BETA-GLUCOSIDASE"/>
    <property type="match status" value="1"/>
</dbReference>
<evidence type="ECO:0000256" key="5">
    <source>
        <dbReference type="ARBA" id="ARBA00022729"/>
    </source>
</evidence>
<dbReference type="PANTHER" id="PTHR16631:SF24">
    <property type="entry name" value="FAMILY 17 GLUCOSIDASE SCW11-RELATED"/>
    <property type="match status" value="1"/>
</dbReference>
<organism evidence="15 16">
    <name type="scientific">Pseudovirgaria hyperparasitica</name>
    <dbReference type="NCBI Taxonomy" id="470096"/>
    <lineage>
        <taxon>Eukaryota</taxon>
        <taxon>Fungi</taxon>
        <taxon>Dikarya</taxon>
        <taxon>Ascomycota</taxon>
        <taxon>Pezizomycotina</taxon>
        <taxon>Dothideomycetes</taxon>
        <taxon>Dothideomycetes incertae sedis</taxon>
        <taxon>Acrospermales</taxon>
        <taxon>Acrospermaceae</taxon>
        <taxon>Pseudovirgaria</taxon>
    </lineage>
</organism>
<evidence type="ECO:0000256" key="7">
    <source>
        <dbReference type="ARBA" id="ARBA00023295"/>
    </source>
</evidence>
<dbReference type="InterPro" id="IPR050732">
    <property type="entry name" value="Beta-glucan_modifiers"/>
</dbReference>
<evidence type="ECO:0000256" key="11">
    <source>
        <dbReference type="ARBA" id="ARBA00041516"/>
    </source>
</evidence>
<comment type="function">
    <text evidence="8">Beta-glucosidases are one of a number of cellulolytic enzymes involved in the degradation of cellulosic biomass. Catalyzes the last step releasing glucose from the inhibitory cellobiose.</text>
</comment>
<keyword evidence="7" id="KW-0326">Glycosidase</keyword>
<dbReference type="AlphaFoldDB" id="A0A6A6VY84"/>